<protein>
    <submittedName>
        <fullName evidence="1">Uncharacterized protein (DUF1501 family)</fullName>
    </submittedName>
</protein>
<comment type="caution">
    <text evidence="1">The sequence shown here is derived from an EMBL/GenBank/DDBJ whole genome shotgun (WGS) entry which is preliminary data.</text>
</comment>
<accession>A0ABU0ITH6</accession>
<dbReference type="PANTHER" id="PTHR43737">
    <property type="entry name" value="BLL7424 PROTEIN"/>
    <property type="match status" value="1"/>
</dbReference>
<dbReference type="Pfam" id="PF07394">
    <property type="entry name" value="DUF1501"/>
    <property type="match status" value="1"/>
</dbReference>
<reference evidence="1 2" key="1">
    <citation type="submission" date="2023-07" db="EMBL/GenBank/DDBJ databases">
        <title>Genomic Encyclopedia of Type Strains, Phase IV (KMG-IV): sequencing the most valuable type-strain genomes for metagenomic binning, comparative biology and taxonomic classification.</title>
        <authorList>
            <person name="Goeker M."/>
        </authorList>
    </citation>
    <scope>NUCLEOTIDE SEQUENCE [LARGE SCALE GENOMIC DNA]</scope>
    <source>
        <strain evidence="1 2">DSM 18695</strain>
    </source>
</reference>
<sequence length="394" mass="40537">MDRRQLLTTFGLSIAGAAVPRFAFASAPTDKRLVVVLLRGAMDGLSAVPAWGDPDFERARNGLAIPRPGEAGGGLALDGFFGLNPELPGLAGRYAAKELVVFHAIASPYRDRSHFDGQNLLENGSPRPYGLADGWLNRSLAGLPAALRTGRRDFAIAIAPAMPLILRGAAPVTSWSPSVLPPPDADLIARVQGLYGETDPALAKALAAAGEAQAAAAGMGGGPGEGFGVLMAAAAKFMAAPDGPAVAVVESTGWDTHAAQAGPYSVLQRNLRGLDGGIEVFAEGMGERWKDTAILAVTEFGRTVARNGTAGTDHGTGGAAFLVGGAVAGGRVIADWPGLKSSALRDGRDLMPTNDLRGVMKAALTQHLGVEPAHVDRVVFPDSAAAPAMRDLFS</sequence>
<evidence type="ECO:0000313" key="1">
    <source>
        <dbReference type="EMBL" id="MDQ0464267.1"/>
    </source>
</evidence>
<dbReference type="EMBL" id="JAUSVS010000003">
    <property type="protein sequence ID" value="MDQ0464267.1"/>
    <property type="molecule type" value="Genomic_DNA"/>
</dbReference>
<name>A0ABU0ITH6_9CAUL</name>
<proteinExistence type="predicted"/>
<dbReference type="Proteomes" id="UP001228905">
    <property type="component" value="Unassembled WGS sequence"/>
</dbReference>
<dbReference type="PANTHER" id="PTHR43737:SF1">
    <property type="entry name" value="DUF1501 DOMAIN-CONTAINING PROTEIN"/>
    <property type="match status" value="1"/>
</dbReference>
<dbReference type="InterPro" id="IPR010869">
    <property type="entry name" value="DUF1501"/>
</dbReference>
<organism evidence="1 2">
    <name type="scientific">Caulobacter ginsengisoli</name>
    <dbReference type="NCBI Taxonomy" id="400775"/>
    <lineage>
        <taxon>Bacteria</taxon>
        <taxon>Pseudomonadati</taxon>
        <taxon>Pseudomonadota</taxon>
        <taxon>Alphaproteobacteria</taxon>
        <taxon>Caulobacterales</taxon>
        <taxon>Caulobacteraceae</taxon>
        <taxon>Caulobacter</taxon>
    </lineage>
</organism>
<gene>
    <name evidence="1" type="ORF">QO010_002048</name>
</gene>
<evidence type="ECO:0000313" key="2">
    <source>
        <dbReference type="Proteomes" id="UP001228905"/>
    </source>
</evidence>
<keyword evidence="2" id="KW-1185">Reference proteome</keyword>
<dbReference type="RefSeq" id="WP_307348824.1">
    <property type="nucleotide sequence ID" value="NZ_JAUSVS010000003.1"/>
</dbReference>